<evidence type="ECO:0000256" key="2">
    <source>
        <dbReference type="ARBA" id="ARBA00006865"/>
    </source>
</evidence>
<feature type="region of interest" description="Disordered" evidence="6">
    <location>
        <begin position="361"/>
        <end position="387"/>
    </location>
</feature>
<protein>
    <recommendedName>
        <fullName evidence="3">endo-1,3(4)-beta-glucanase</fullName>
        <ecNumber evidence="3">3.2.1.6</ecNumber>
    </recommendedName>
</protein>
<dbReference type="STRING" id="91928.A0A0D2BS77"/>
<gene>
    <name evidence="9" type="ORF">PV08_01870</name>
</gene>
<feature type="compositionally biased region" description="Low complexity" evidence="6">
    <location>
        <begin position="361"/>
        <end position="370"/>
    </location>
</feature>
<dbReference type="CDD" id="cd02181">
    <property type="entry name" value="GH16_fungal_Lam16A_glucanase"/>
    <property type="match status" value="1"/>
</dbReference>
<comment type="similarity">
    <text evidence="2">Belongs to the glycosyl hydrolase 16 family.</text>
</comment>
<keyword evidence="10" id="KW-1185">Reference proteome</keyword>
<feature type="signal peptide" evidence="7">
    <location>
        <begin position="1"/>
        <end position="18"/>
    </location>
</feature>
<dbReference type="PANTHER" id="PTHR10963:SF24">
    <property type="entry name" value="GLYCOSIDASE C21B10.07-RELATED"/>
    <property type="match status" value="1"/>
</dbReference>
<dbReference type="EMBL" id="KN847492">
    <property type="protein sequence ID" value="KIW21290.1"/>
    <property type="molecule type" value="Genomic_DNA"/>
</dbReference>
<dbReference type="Pfam" id="PF26113">
    <property type="entry name" value="GH16_XgeA"/>
    <property type="match status" value="1"/>
</dbReference>
<dbReference type="PROSITE" id="PS51762">
    <property type="entry name" value="GH16_2"/>
    <property type="match status" value="1"/>
</dbReference>
<feature type="region of interest" description="Disordered" evidence="6">
    <location>
        <begin position="321"/>
        <end position="340"/>
    </location>
</feature>
<dbReference type="Gene3D" id="2.60.120.200">
    <property type="match status" value="1"/>
</dbReference>
<evidence type="ECO:0000256" key="6">
    <source>
        <dbReference type="SAM" id="MobiDB-lite"/>
    </source>
</evidence>
<comment type="catalytic activity">
    <reaction evidence="1">
        <text>Endohydrolysis of (1-&gt;3)- or (1-&gt;4)-linkages in beta-D-glucans when the glucose residue whose reducing group is involved in the linkage to be hydrolyzed is itself substituted at C-3.</text>
        <dbReference type="EC" id="3.2.1.6"/>
    </reaction>
</comment>
<dbReference type="HOGENOM" id="CLU_016972_4_3_1"/>
<evidence type="ECO:0000256" key="4">
    <source>
        <dbReference type="ARBA" id="ARBA00022801"/>
    </source>
</evidence>
<dbReference type="RefSeq" id="XP_016241506.1">
    <property type="nucleotide sequence ID" value="XM_016376230.1"/>
</dbReference>
<sequence length="492" mass="51243">MLSRSVLALAGFISLSTAGYVLEDDYSGDQFFSMFDFFTDRDPTNGYVTYVDQTTAQSNNLIGTNNGSVYIGVDHTNVASGLGRSSVRLTSTKTYTHGLIILDLNHMPGGICGTWPAFWTVGADWPNNGEIDIIEGVNSQVGDAMTLHTREGCSISSSGNFSGYALTTDCYVDAEGQASNAGCQILDSNDPASYGTPFNEGQGGVFVTEWTSAAIKNWFFPRGSEPWDIASGSPDPSSGSWGTPVASFSGGCDIDSFFSNHQIVFDTTFCGDWAGNVWSTDSVCSSKASTCEDFVQNNPSAFADTYWSVNSLKVYQNPFGSSSNGTTHGPPSPSIPVSIPPWSSAVSGGWPSAAASTATATATASDAPTAGFSRGGNGRFTKTWGGNNGDGGAGAFAATSTAADASQPEITSGPSLGGGDGGSFATDYTTVTALTYGDFSGRQGQKVKRDASPGVGEIDQVRGHMQTHRKVHRHLFKHVGLAGMGPGSAAEE</sequence>
<evidence type="ECO:0000313" key="10">
    <source>
        <dbReference type="Proteomes" id="UP000053328"/>
    </source>
</evidence>
<dbReference type="SUPFAM" id="SSF49899">
    <property type="entry name" value="Concanavalin A-like lectins/glucanases"/>
    <property type="match status" value="1"/>
</dbReference>
<dbReference type="InterPro" id="IPR013320">
    <property type="entry name" value="ConA-like_dom_sf"/>
</dbReference>
<dbReference type="PANTHER" id="PTHR10963">
    <property type="entry name" value="GLYCOSYL HYDROLASE-RELATED"/>
    <property type="match status" value="1"/>
</dbReference>
<evidence type="ECO:0000256" key="1">
    <source>
        <dbReference type="ARBA" id="ARBA00000124"/>
    </source>
</evidence>
<evidence type="ECO:0000313" key="9">
    <source>
        <dbReference type="EMBL" id="KIW21290.1"/>
    </source>
</evidence>
<evidence type="ECO:0000259" key="8">
    <source>
        <dbReference type="PROSITE" id="PS51762"/>
    </source>
</evidence>
<dbReference type="InterPro" id="IPR000757">
    <property type="entry name" value="Beta-glucanase-like"/>
</dbReference>
<evidence type="ECO:0000256" key="3">
    <source>
        <dbReference type="ARBA" id="ARBA00012599"/>
    </source>
</evidence>
<dbReference type="GeneID" id="27328953"/>
<keyword evidence="4" id="KW-0378">Hydrolase</keyword>
<evidence type="ECO:0000256" key="5">
    <source>
        <dbReference type="ARBA" id="ARBA00023295"/>
    </source>
</evidence>
<dbReference type="FunFam" id="2.60.120.200:FF:000114">
    <property type="entry name" value="Probable endo-1,3(4)-beta-glucanase NFIA_089530"/>
    <property type="match status" value="1"/>
</dbReference>
<organism evidence="9 10">
    <name type="scientific">Exophiala spinifera</name>
    <dbReference type="NCBI Taxonomy" id="91928"/>
    <lineage>
        <taxon>Eukaryota</taxon>
        <taxon>Fungi</taxon>
        <taxon>Dikarya</taxon>
        <taxon>Ascomycota</taxon>
        <taxon>Pezizomycotina</taxon>
        <taxon>Eurotiomycetes</taxon>
        <taxon>Chaetothyriomycetidae</taxon>
        <taxon>Chaetothyriales</taxon>
        <taxon>Herpotrichiellaceae</taxon>
        <taxon>Exophiala</taxon>
    </lineage>
</organism>
<keyword evidence="7" id="KW-0732">Signal</keyword>
<accession>A0A0D2BS77</accession>
<evidence type="ECO:0000256" key="7">
    <source>
        <dbReference type="SAM" id="SignalP"/>
    </source>
</evidence>
<dbReference type="VEuPathDB" id="FungiDB:PV08_01870"/>
<keyword evidence="5" id="KW-0326">Glycosidase</keyword>
<reference evidence="9 10" key="1">
    <citation type="submission" date="2015-01" db="EMBL/GenBank/DDBJ databases">
        <title>The Genome Sequence of Exophiala spinifera CBS89968.</title>
        <authorList>
            <consortium name="The Broad Institute Genomics Platform"/>
            <person name="Cuomo C."/>
            <person name="de Hoog S."/>
            <person name="Gorbushina A."/>
            <person name="Stielow B."/>
            <person name="Teixiera M."/>
            <person name="Abouelleil A."/>
            <person name="Chapman S.B."/>
            <person name="Priest M."/>
            <person name="Young S.K."/>
            <person name="Wortman J."/>
            <person name="Nusbaum C."/>
            <person name="Birren B."/>
        </authorList>
    </citation>
    <scope>NUCLEOTIDE SEQUENCE [LARGE SCALE GENOMIC DNA]</scope>
    <source>
        <strain evidence="9 10">CBS 89968</strain>
    </source>
</reference>
<dbReference type="EC" id="3.2.1.6" evidence="3"/>
<name>A0A0D2BS77_9EURO</name>
<dbReference type="Proteomes" id="UP000053328">
    <property type="component" value="Unassembled WGS sequence"/>
</dbReference>
<dbReference type="OrthoDB" id="192832at2759"/>
<feature type="domain" description="GH16" evidence="8">
    <location>
        <begin position="15"/>
        <end position="282"/>
    </location>
</feature>
<proteinExistence type="inferred from homology"/>
<feature type="region of interest" description="Disordered" evidence="6">
    <location>
        <begin position="399"/>
        <end position="421"/>
    </location>
</feature>
<dbReference type="GO" id="GO:0009251">
    <property type="term" value="P:glucan catabolic process"/>
    <property type="evidence" value="ECO:0007669"/>
    <property type="project" value="TreeGrafter"/>
</dbReference>
<dbReference type="InterPro" id="IPR050546">
    <property type="entry name" value="Glycosyl_Hydrlase_16"/>
</dbReference>
<feature type="chain" id="PRO_5002239291" description="endo-1,3(4)-beta-glucanase" evidence="7">
    <location>
        <begin position="19"/>
        <end position="492"/>
    </location>
</feature>
<dbReference type="AlphaFoldDB" id="A0A0D2BS77"/>
<dbReference type="GO" id="GO:0052861">
    <property type="term" value="F:endo-1,3(4)-beta-glucanase activity"/>
    <property type="evidence" value="ECO:0007669"/>
    <property type="project" value="UniProtKB-EC"/>
</dbReference>